<evidence type="ECO:0000256" key="1">
    <source>
        <dbReference type="PROSITE-ProRule" id="PRU00047"/>
    </source>
</evidence>
<dbReference type="InterPro" id="IPR036946">
    <property type="entry name" value="G_retro_matrix_sf"/>
</dbReference>
<keyword evidence="1" id="KW-0479">Metal-binding</keyword>
<reference evidence="5" key="1">
    <citation type="submission" date="2025-08" db="UniProtKB">
        <authorList>
            <consortium name="RefSeq"/>
        </authorList>
    </citation>
    <scope>IDENTIFICATION</scope>
    <source>
        <tissue evidence="5">Brain</tissue>
    </source>
</reference>
<dbReference type="Gene3D" id="1.10.150.180">
    <property type="entry name" value="Gamma-retroviral matrix domain"/>
    <property type="match status" value="1"/>
</dbReference>
<dbReference type="PROSITE" id="PS50158">
    <property type="entry name" value="ZF_CCHC"/>
    <property type="match status" value="2"/>
</dbReference>
<dbReference type="InterPro" id="IPR003036">
    <property type="entry name" value="Gag_P30"/>
</dbReference>
<protein>
    <submittedName>
        <fullName evidence="5">Uncharacterized protein LOC123390068</fullName>
    </submittedName>
</protein>
<dbReference type="SUPFAM" id="SSF47836">
    <property type="entry name" value="Retroviral matrix proteins"/>
    <property type="match status" value="1"/>
</dbReference>
<feature type="region of interest" description="Disordered" evidence="2">
    <location>
        <begin position="438"/>
        <end position="457"/>
    </location>
</feature>
<proteinExistence type="predicted"/>
<dbReference type="SUPFAM" id="SSF57756">
    <property type="entry name" value="Retrovirus zinc finger-like domains"/>
    <property type="match status" value="1"/>
</dbReference>
<dbReference type="GO" id="GO:0008270">
    <property type="term" value="F:zinc ion binding"/>
    <property type="evidence" value="ECO:0007669"/>
    <property type="project" value="UniProtKB-KW"/>
</dbReference>
<dbReference type="GO" id="GO:0003676">
    <property type="term" value="F:nucleic acid binding"/>
    <property type="evidence" value="ECO:0007669"/>
    <property type="project" value="InterPro"/>
</dbReference>
<sequence length="524" mass="59255">MGSSSSVPKDSPLGCLLTHWNQFKLQVLRKKKMIFFCNSEWPQYSLGYGEKWPINGTLNFRSIYQLDLFCREKGKWTEIPYVQAFMALYQDPNLRASCRMCLTPSQVSGPHPAQDVLDDDRLNRPIPLNKPRMLRELPDSPKEEDTGSDAIPPPYKPQEPSAPSPAGHTRSGTPYLSGAPSKYGMHPLREVANGEAGTIRVHVPFSMADLAQIKQLLGRYSENPSQFIDGFQEISIMFDLTWKDIYIILTHCCTPEEKRRIWEGAQEFADELAVRDRNHYPVGGTAVPNTEPHWNYQEDRSGREKRDHMITCLIEGMKKGFSKPVNFDELQEVTQGIDENPALFQGQLVEAIRKYTNLDPASPEGITILNMYFISQSAPDISRKLTKMALGPQTSTQRLLEVTEVFNNRDVALRQEKDWRTKLQGKIQAQVMAATIADSPQHQTNQGPKKGPAAGKELGKSPCYTCGQIGHWSRKCPNKHSPPGPCPVCKETGHWKRDCPRLQRERGMGTHFPARESKPREELA</sequence>
<feature type="region of interest" description="Disordered" evidence="2">
    <location>
        <begin position="106"/>
        <end position="180"/>
    </location>
</feature>
<dbReference type="InterPro" id="IPR008919">
    <property type="entry name" value="Retrov_capsid_N"/>
</dbReference>
<name>A0A8U0UWF0_MUSPF</name>
<dbReference type="SUPFAM" id="SSF47943">
    <property type="entry name" value="Retrovirus capsid protein, N-terminal core domain"/>
    <property type="match status" value="1"/>
</dbReference>
<feature type="region of interest" description="Disordered" evidence="2">
    <location>
        <begin position="281"/>
        <end position="301"/>
    </location>
</feature>
<organism evidence="4 5">
    <name type="scientific">Mustela putorius furo</name>
    <name type="common">European domestic ferret</name>
    <name type="synonym">Mustela furo</name>
    <dbReference type="NCBI Taxonomy" id="9669"/>
    <lineage>
        <taxon>Eukaryota</taxon>
        <taxon>Metazoa</taxon>
        <taxon>Chordata</taxon>
        <taxon>Craniata</taxon>
        <taxon>Vertebrata</taxon>
        <taxon>Euteleostomi</taxon>
        <taxon>Mammalia</taxon>
        <taxon>Eutheria</taxon>
        <taxon>Laurasiatheria</taxon>
        <taxon>Carnivora</taxon>
        <taxon>Caniformia</taxon>
        <taxon>Musteloidea</taxon>
        <taxon>Mustelidae</taxon>
        <taxon>Mustelinae</taxon>
        <taxon>Mustela</taxon>
    </lineage>
</organism>
<dbReference type="RefSeq" id="XP_044929394.1">
    <property type="nucleotide sequence ID" value="XM_045073459.1"/>
</dbReference>
<dbReference type="GeneID" id="123390068"/>
<keyword evidence="4" id="KW-1185">Reference proteome</keyword>
<evidence type="ECO:0000313" key="5">
    <source>
        <dbReference type="RefSeq" id="XP_044929394.1"/>
    </source>
</evidence>
<accession>A0A8U0UWF0</accession>
<feature type="compositionally biased region" description="Polar residues" evidence="2">
    <location>
        <begin position="438"/>
        <end position="447"/>
    </location>
</feature>
<dbReference type="InterPro" id="IPR001878">
    <property type="entry name" value="Znf_CCHC"/>
</dbReference>
<keyword evidence="1" id="KW-0862">Zinc</keyword>
<gene>
    <name evidence="5" type="primary">LOC123390068</name>
</gene>
<feature type="compositionally biased region" description="Basic and acidic residues" evidence="2">
    <location>
        <begin position="133"/>
        <end position="145"/>
    </location>
</feature>
<dbReference type="Gene3D" id="4.10.60.10">
    <property type="entry name" value="Zinc finger, CCHC-type"/>
    <property type="match status" value="2"/>
</dbReference>
<dbReference type="InterPro" id="IPR050462">
    <property type="entry name" value="Retroviral_Gag-Pol_poly"/>
</dbReference>
<evidence type="ECO:0000313" key="4">
    <source>
        <dbReference type="Proteomes" id="UP000000715"/>
    </source>
</evidence>
<dbReference type="Proteomes" id="UP000000715">
    <property type="component" value="Unplaced"/>
</dbReference>
<dbReference type="InterPro" id="IPR010999">
    <property type="entry name" value="Retrovr_matrix"/>
</dbReference>
<feature type="compositionally biased region" description="Pro residues" evidence="2">
    <location>
        <begin position="151"/>
        <end position="163"/>
    </location>
</feature>
<dbReference type="AlphaFoldDB" id="A0A8U0UWF0"/>
<dbReference type="Gene3D" id="1.10.375.10">
    <property type="entry name" value="Human Immunodeficiency Virus Type 1 Capsid Protein"/>
    <property type="match status" value="1"/>
</dbReference>
<dbReference type="Pfam" id="PF00098">
    <property type="entry name" value="zf-CCHC"/>
    <property type="match status" value="2"/>
</dbReference>
<dbReference type="GO" id="GO:0019068">
    <property type="term" value="P:virion assembly"/>
    <property type="evidence" value="ECO:0007669"/>
    <property type="project" value="InterPro"/>
</dbReference>
<keyword evidence="1" id="KW-0863">Zinc-finger</keyword>
<evidence type="ECO:0000259" key="3">
    <source>
        <dbReference type="PROSITE" id="PS50158"/>
    </source>
</evidence>
<feature type="region of interest" description="Disordered" evidence="2">
    <location>
        <begin position="500"/>
        <end position="524"/>
    </location>
</feature>
<evidence type="ECO:0000256" key="2">
    <source>
        <dbReference type="SAM" id="MobiDB-lite"/>
    </source>
</evidence>
<feature type="domain" description="CCHC-type" evidence="3">
    <location>
        <begin position="463"/>
        <end position="478"/>
    </location>
</feature>
<feature type="domain" description="CCHC-type" evidence="3">
    <location>
        <begin position="486"/>
        <end position="501"/>
    </location>
</feature>
<dbReference type="Pfam" id="PF02093">
    <property type="entry name" value="Gag_p30"/>
    <property type="match status" value="1"/>
</dbReference>
<dbReference type="OrthoDB" id="9908684at2759"/>
<dbReference type="PANTHER" id="PTHR33166">
    <property type="entry name" value="GAG_P30 DOMAIN-CONTAINING PROTEIN"/>
    <property type="match status" value="1"/>
</dbReference>
<dbReference type="SMART" id="SM00343">
    <property type="entry name" value="ZnF_C2HC"/>
    <property type="match status" value="2"/>
</dbReference>
<dbReference type="InterPro" id="IPR036875">
    <property type="entry name" value="Znf_CCHC_sf"/>
</dbReference>